<evidence type="ECO:0000259" key="5">
    <source>
        <dbReference type="Pfam" id="PF01420"/>
    </source>
</evidence>
<dbReference type="SUPFAM" id="SSF116734">
    <property type="entry name" value="DNA methylase specificity domain"/>
    <property type="match status" value="2"/>
</dbReference>
<reference evidence="6" key="1">
    <citation type="submission" date="2021-02" db="EMBL/GenBank/DDBJ databases">
        <title>Infant gut strain persistence is associated with maternal origin, phylogeny, and functional potential including surface adhesion and iron acquisition.</title>
        <authorList>
            <person name="Lou Y.C."/>
        </authorList>
    </citation>
    <scope>NUCLEOTIDE SEQUENCE</scope>
    <source>
        <strain evidence="6">L3_060_052G1_dasL3_060_052G1_concoct_1</strain>
    </source>
</reference>
<dbReference type="InterPro" id="IPR052021">
    <property type="entry name" value="Type-I_RS_S_subunit"/>
</dbReference>
<feature type="coiled-coil region" evidence="4">
    <location>
        <begin position="346"/>
        <end position="373"/>
    </location>
</feature>
<dbReference type="GO" id="GO:0016787">
    <property type="term" value="F:hydrolase activity"/>
    <property type="evidence" value="ECO:0007669"/>
    <property type="project" value="UniProtKB-KW"/>
</dbReference>
<dbReference type="Gene3D" id="3.90.220.20">
    <property type="entry name" value="DNA methylase specificity domains"/>
    <property type="match status" value="2"/>
</dbReference>
<dbReference type="Proteomes" id="UP000748991">
    <property type="component" value="Unassembled WGS sequence"/>
</dbReference>
<dbReference type="GO" id="GO:0003677">
    <property type="term" value="F:DNA binding"/>
    <property type="evidence" value="ECO:0007669"/>
    <property type="project" value="UniProtKB-KW"/>
</dbReference>
<evidence type="ECO:0000256" key="1">
    <source>
        <dbReference type="ARBA" id="ARBA00010923"/>
    </source>
</evidence>
<dbReference type="AlphaFoldDB" id="A0A943SMB7"/>
<proteinExistence type="inferred from homology"/>
<dbReference type="Pfam" id="PF01420">
    <property type="entry name" value="Methylase_S"/>
    <property type="match status" value="2"/>
</dbReference>
<evidence type="ECO:0000313" key="6">
    <source>
        <dbReference type="EMBL" id="MBS6534430.1"/>
    </source>
</evidence>
<dbReference type="GO" id="GO:0004519">
    <property type="term" value="F:endonuclease activity"/>
    <property type="evidence" value="ECO:0007669"/>
    <property type="project" value="UniProtKB-KW"/>
</dbReference>
<dbReference type="PANTHER" id="PTHR30408:SF12">
    <property type="entry name" value="TYPE I RESTRICTION ENZYME MJAVIII SPECIFICITY SUBUNIT"/>
    <property type="match status" value="1"/>
</dbReference>
<keyword evidence="6" id="KW-0255">Endonuclease</keyword>
<dbReference type="InterPro" id="IPR044946">
    <property type="entry name" value="Restrct_endonuc_typeI_TRD_sf"/>
</dbReference>
<feature type="domain" description="Type I restriction modification DNA specificity" evidence="5">
    <location>
        <begin position="2"/>
        <end position="175"/>
    </location>
</feature>
<dbReference type="RefSeq" id="WP_278636802.1">
    <property type="nucleotide sequence ID" value="NZ_JAGZZP010000001.1"/>
</dbReference>
<keyword evidence="6" id="KW-0378">Hydrolase</keyword>
<dbReference type="CDD" id="cd17293">
    <property type="entry name" value="RMtype1_S_Ppo21ORF8840P_TRD1-CR1_like"/>
    <property type="match status" value="1"/>
</dbReference>
<sequence>MEWVRIGDIGKIITGNTPSKKNPEFYKTKDIPFIGPSDIKNFREVNHLYESEKFISHIARSKARIVPKNSILVTCIGNIGKVGKVEIKEIAFNQQINAIIVEEQDYDVDYLLYALIFNQKRLESISNAPVVPIINKTAFADFKIKIDKSIKNQKYISKCLNFISKLIILKKEQIQAYDDLIESLFYEMFNCLEIKELPLKRFIAFSKNSVSDFSEYLDENYIGVENIEKETGRILKVEKVSDSNIKSSKNYFTNDDILYSRIRPNLNKVAIPDFNGLVSSEVFVINCNDKINKYFLAYTLRSNRFVSYAILNSSGANFPRVNKKIIEGYKIKVPPIELQNKFADYVIKIEEEKKKLNSSLKELENLFDAFMQEAFSGNLFKD</sequence>
<evidence type="ECO:0000256" key="2">
    <source>
        <dbReference type="ARBA" id="ARBA00022747"/>
    </source>
</evidence>
<evidence type="ECO:0000256" key="3">
    <source>
        <dbReference type="ARBA" id="ARBA00023125"/>
    </source>
</evidence>
<gene>
    <name evidence="6" type="ORF">KH327_01225</name>
</gene>
<dbReference type="InterPro" id="IPR000055">
    <property type="entry name" value="Restrct_endonuc_typeI_TRD"/>
</dbReference>
<protein>
    <submittedName>
        <fullName evidence="6">Restriction endonuclease subunit S</fullName>
        <ecNumber evidence="6">3.1.21.-</ecNumber>
    </submittedName>
</protein>
<dbReference type="EC" id="3.1.21.-" evidence="6"/>
<organism evidence="6 7">
    <name type="scientific">Peptoniphilus harei</name>
    <dbReference type="NCBI Taxonomy" id="54005"/>
    <lineage>
        <taxon>Bacteria</taxon>
        <taxon>Bacillati</taxon>
        <taxon>Bacillota</taxon>
        <taxon>Tissierellia</taxon>
        <taxon>Tissierellales</taxon>
        <taxon>Peptoniphilaceae</taxon>
        <taxon>Peptoniphilus</taxon>
    </lineage>
</organism>
<comment type="similarity">
    <text evidence="1">Belongs to the type-I restriction system S methylase family.</text>
</comment>
<evidence type="ECO:0000256" key="4">
    <source>
        <dbReference type="SAM" id="Coils"/>
    </source>
</evidence>
<dbReference type="EMBL" id="JAGZZP010000001">
    <property type="protein sequence ID" value="MBS6534430.1"/>
    <property type="molecule type" value="Genomic_DNA"/>
</dbReference>
<dbReference type="PANTHER" id="PTHR30408">
    <property type="entry name" value="TYPE-1 RESTRICTION ENZYME ECOKI SPECIFICITY PROTEIN"/>
    <property type="match status" value="1"/>
</dbReference>
<keyword evidence="4" id="KW-0175">Coiled coil</keyword>
<keyword evidence="2" id="KW-0680">Restriction system</keyword>
<name>A0A943SMB7_9FIRM</name>
<accession>A0A943SMB7</accession>
<keyword evidence="3" id="KW-0238">DNA-binding</keyword>
<comment type="caution">
    <text evidence="6">The sequence shown here is derived from an EMBL/GenBank/DDBJ whole genome shotgun (WGS) entry which is preliminary data.</text>
</comment>
<feature type="domain" description="Type I restriction modification DNA specificity" evidence="5">
    <location>
        <begin position="208"/>
        <end position="357"/>
    </location>
</feature>
<dbReference type="GO" id="GO:0009307">
    <property type="term" value="P:DNA restriction-modification system"/>
    <property type="evidence" value="ECO:0007669"/>
    <property type="project" value="UniProtKB-KW"/>
</dbReference>
<evidence type="ECO:0000313" key="7">
    <source>
        <dbReference type="Proteomes" id="UP000748991"/>
    </source>
</evidence>
<keyword evidence="6" id="KW-0540">Nuclease</keyword>